<organism evidence="4 6">
    <name type="scientific">Anaeramoeba flamelloides</name>
    <dbReference type="NCBI Taxonomy" id="1746091"/>
    <lineage>
        <taxon>Eukaryota</taxon>
        <taxon>Metamonada</taxon>
        <taxon>Anaeramoebidae</taxon>
        <taxon>Anaeramoeba</taxon>
    </lineage>
</organism>
<proteinExistence type="predicted"/>
<evidence type="ECO:0000313" key="6">
    <source>
        <dbReference type="Proteomes" id="UP001146793"/>
    </source>
</evidence>
<evidence type="ECO:0000256" key="2">
    <source>
        <dbReference type="ARBA" id="ARBA00022643"/>
    </source>
</evidence>
<reference evidence="5" key="1">
    <citation type="submission" date="2022-08" db="EMBL/GenBank/DDBJ databases">
        <title>Novel sulfate-reducing endosymbionts in the free-living metamonad Anaeramoeba.</title>
        <authorList>
            <person name="Jerlstrom-Hultqvist J."/>
            <person name="Cepicka I."/>
            <person name="Gallot-Lavallee L."/>
            <person name="Salas-Leiva D."/>
            <person name="Curtis B.A."/>
            <person name="Zahonova K."/>
            <person name="Pipaliya S."/>
            <person name="Dacks J."/>
            <person name="Roger A.J."/>
        </authorList>
    </citation>
    <scope>NUCLEOTIDE SEQUENCE</scope>
    <source>
        <strain evidence="5">Schooner1</strain>
    </source>
</reference>
<dbReference type="InterPro" id="IPR005025">
    <property type="entry name" value="FMN_Rdtase-like_dom"/>
</dbReference>
<keyword evidence="7" id="KW-1185">Reference proteome</keyword>
<evidence type="ECO:0000256" key="1">
    <source>
        <dbReference type="ARBA" id="ARBA00022630"/>
    </source>
</evidence>
<dbReference type="SUPFAM" id="SSF52218">
    <property type="entry name" value="Flavoproteins"/>
    <property type="match status" value="1"/>
</dbReference>
<dbReference type="EMBL" id="JAOAOG010000198">
    <property type="protein sequence ID" value="KAJ6240702.1"/>
    <property type="molecule type" value="Genomic_DNA"/>
</dbReference>
<evidence type="ECO:0000313" key="5">
    <source>
        <dbReference type="EMBL" id="KAJ6240702.1"/>
    </source>
</evidence>
<dbReference type="EMBL" id="JANTQA010000033">
    <property type="protein sequence ID" value="KAJ3437992.1"/>
    <property type="molecule type" value="Genomic_DNA"/>
</dbReference>
<name>A0AAV7ZB26_9EUKA</name>
<protein>
    <submittedName>
        <fullName evidence="4">Nad(P)h-dependent fmn-containing oxidoreductase ywqn-related</fullName>
    </submittedName>
</protein>
<dbReference type="Pfam" id="PF03358">
    <property type="entry name" value="FMN_red"/>
    <property type="match status" value="1"/>
</dbReference>
<evidence type="ECO:0000259" key="3">
    <source>
        <dbReference type="Pfam" id="PF03358"/>
    </source>
</evidence>
<dbReference type="AlphaFoldDB" id="A0AAV7ZB26"/>
<feature type="domain" description="NADPH-dependent FMN reductase-like" evidence="3">
    <location>
        <begin position="9"/>
        <end position="167"/>
    </location>
</feature>
<evidence type="ECO:0000313" key="4">
    <source>
        <dbReference type="EMBL" id="KAJ3437992.1"/>
    </source>
</evidence>
<reference evidence="4" key="2">
    <citation type="submission" date="2022-08" db="EMBL/GenBank/DDBJ databases">
        <title>Novel sulphate-reducing endosymbionts in the free-living metamonad Anaeramoeba.</title>
        <authorList>
            <person name="Jerlstrom-Hultqvist J."/>
            <person name="Cepicka I."/>
            <person name="Gallot-Lavallee L."/>
            <person name="Salas-Leiva D."/>
            <person name="Curtis B.A."/>
            <person name="Zahonova K."/>
            <person name="Pipaliya S."/>
            <person name="Dacks J."/>
            <person name="Roger A.J."/>
        </authorList>
    </citation>
    <scope>NUCLEOTIDE SEQUENCE</scope>
    <source>
        <strain evidence="4">Busselton2</strain>
    </source>
</reference>
<sequence>MHNLTKPLKVIAFNGSPNKNGNTFHLIQHMFKKFHQLKVETELVQIGSEKVSGCRACGKCGEMKNYTCIITKDSVNKSIEKIRNSDGIILATPVYLAGPTGRMKCFIDRVGLVARQNYNEEGHSFLWHKACSGVSVHARGGATNTLSQLNYLFSICGGITTGSISWNYGVGKKPGDVLKDSIGLKNMDDLATEMFNLMRMVRQDQLLSQEKEN</sequence>
<evidence type="ECO:0000313" key="7">
    <source>
        <dbReference type="Proteomes" id="UP001150062"/>
    </source>
</evidence>
<dbReference type="PANTHER" id="PTHR43278:SF4">
    <property type="entry name" value="NAD(P)H-DEPENDENT FMN-CONTAINING OXIDOREDUCTASE YWQN-RELATED"/>
    <property type="match status" value="1"/>
</dbReference>
<gene>
    <name evidence="4" type="ORF">M0812_17170</name>
    <name evidence="5" type="ORF">M0813_23800</name>
</gene>
<dbReference type="GO" id="GO:0016491">
    <property type="term" value="F:oxidoreductase activity"/>
    <property type="evidence" value="ECO:0007669"/>
    <property type="project" value="InterPro"/>
</dbReference>
<comment type="caution">
    <text evidence="4">The sequence shown here is derived from an EMBL/GenBank/DDBJ whole genome shotgun (WGS) entry which is preliminary data.</text>
</comment>
<dbReference type="Proteomes" id="UP001150062">
    <property type="component" value="Unassembled WGS sequence"/>
</dbReference>
<accession>A0AAV7ZB26</accession>
<dbReference type="InterPro" id="IPR051796">
    <property type="entry name" value="ISF_SsuE-like"/>
</dbReference>
<dbReference type="Gene3D" id="3.40.50.360">
    <property type="match status" value="1"/>
</dbReference>
<keyword evidence="1" id="KW-0285">Flavoprotein</keyword>
<dbReference type="Proteomes" id="UP001146793">
    <property type="component" value="Unassembled WGS sequence"/>
</dbReference>
<dbReference type="InterPro" id="IPR029039">
    <property type="entry name" value="Flavoprotein-like_sf"/>
</dbReference>
<keyword evidence="2" id="KW-0288">FMN</keyword>
<dbReference type="PANTHER" id="PTHR43278">
    <property type="entry name" value="NAD(P)H-DEPENDENT FMN-CONTAINING OXIDOREDUCTASE YWQN-RELATED"/>
    <property type="match status" value="1"/>
</dbReference>